<dbReference type="Pfam" id="PF01368">
    <property type="entry name" value="DHH"/>
    <property type="match status" value="1"/>
</dbReference>
<dbReference type="Gene3D" id="3.10.310.30">
    <property type="match status" value="1"/>
</dbReference>
<evidence type="ECO:0000313" key="3">
    <source>
        <dbReference type="EMBL" id="ACL10490.1"/>
    </source>
</evidence>
<dbReference type="InterPro" id="IPR001667">
    <property type="entry name" value="DDH_dom"/>
</dbReference>
<dbReference type="GeneID" id="7171701"/>
<dbReference type="GO" id="GO:0003676">
    <property type="term" value="F:nucleic acid binding"/>
    <property type="evidence" value="ECO:0007669"/>
    <property type="project" value="InterPro"/>
</dbReference>
<organism evidence="3 4">
    <name type="scientific">Desulfurococcus amylolyticus (strain DSM 18924 / JCM 16383 / VKM B-2413 / 1221n)</name>
    <name type="common">Desulfurococcus kamchatkensis</name>
    <dbReference type="NCBI Taxonomy" id="490899"/>
    <lineage>
        <taxon>Archaea</taxon>
        <taxon>Thermoproteota</taxon>
        <taxon>Thermoprotei</taxon>
        <taxon>Desulfurococcales</taxon>
        <taxon>Desulfurococcaceae</taxon>
        <taxon>Desulfurococcus</taxon>
    </lineage>
</organism>
<evidence type="ECO:0000259" key="2">
    <source>
        <dbReference type="Pfam" id="PF02272"/>
    </source>
</evidence>
<dbReference type="Proteomes" id="UP000006903">
    <property type="component" value="Chromosome"/>
</dbReference>
<dbReference type="eggNOG" id="arCOG00423">
    <property type="taxonomic scope" value="Archaea"/>
</dbReference>
<evidence type="ECO:0000259" key="1">
    <source>
        <dbReference type="Pfam" id="PF01368"/>
    </source>
</evidence>
<dbReference type="PANTHER" id="PTHR42146">
    <property type="entry name" value="3',5'-CYCLIC-NUCLEOTIDE PHOSPHODIESTERASE"/>
    <property type="match status" value="1"/>
</dbReference>
<gene>
    <name evidence="3" type="ordered locus">DKAM_0161</name>
</gene>
<dbReference type="SUPFAM" id="SSF64182">
    <property type="entry name" value="DHH phosphoesterases"/>
    <property type="match status" value="1"/>
</dbReference>
<sequence>MRFTYKGSLLNQGRIRIVVWFTMSNTLIITHTDMDGVASAALYIYLNNLRDYRVYFTEPYNLHEALERNNGKEYSNIVITDIGVNPTVFERVKELLDDYRRRGSRIYWFDHHVWSTKWIQEVRSIGVELYIDESTCATGVVYKYSKHGVDANEDFVSNLVNGVCAGDLWRFDHWLGPYYIRLIRRKDSNEWRRRVLSRLTEGVYWDPSFNEKISATIDLELGLFRDDIRKIIREMNGFRACIVESNENVENSFLASFIMGRFNTDVAVIASSDGKLSFRSRGVNVRDIAVALGGGGHLTASGARVNIPWRIRVLSKISREALLKHIASRIEEYSRLLQPI</sequence>
<dbReference type="STRING" id="490899.DKAM_0161"/>
<dbReference type="AlphaFoldDB" id="B8D2U4"/>
<dbReference type="EMBL" id="CP001140">
    <property type="protein sequence ID" value="ACL10490.1"/>
    <property type="molecule type" value="Genomic_DNA"/>
</dbReference>
<dbReference type="InterPro" id="IPR038763">
    <property type="entry name" value="DHH_sf"/>
</dbReference>
<dbReference type="KEGG" id="dka:DKAM_0161"/>
<reference evidence="3 4" key="1">
    <citation type="journal article" date="2009" name="J. Bacteriol.">
        <title>Complete genome sequence of the anaerobic, protein-degrading hyperthermophilic crenarchaeon Desulfurococcus kamchatkensis.</title>
        <authorList>
            <person name="Ravin N.V."/>
            <person name="Mardanov A.V."/>
            <person name="Beletsky A.V."/>
            <person name="Kublanov I.V."/>
            <person name="Kolganova T.V."/>
            <person name="Lebedinsky A.V."/>
            <person name="Chernyh N.A."/>
            <person name="Bonch-Osmolovskaya E.A."/>
            <person name="Skryabin K.G."/>
        </authorList>
    </citation>
    <scope>NUCLEOTIDE SEQUENCE [LARGE SCALE GENOMIC DNA]</scope>
    <source>
        <strain evidence="4">DSM 18924 / JCM 16383 / VKM B-2413 / 1221n</strain>
    </source>
</reference>
<dbReference type="Pfam" id="PF02272">
    <property type="entry name" value="DHHA1"/>
    <property type="match status" value="1"/>
</dbReference>
<dbReference type="HOGENOM" id="CLU_076809_0_0_2"/>
<feature type="domain" description="DHHA1" evidence="2">
    <location>
        <begin position="252"/>
        <end position="307"/>
    </location>
</feature>
<dbReference type="PANTHER" id="PTHR42146:SF1">
    <property type="entry name" value="OLIGORIBONUCLEASE NRNB"/>
    <property type="match status" value="1"/>
</dbReference>
<accession>B8D2U4</accession>
<evidence type="ECO:0000313" key="4">
    <source>
        <dbReference type="Proteomes" id="UP000006903"/>
    </source>
</evidence>
<dbReference type="InterPro" id="IPR003156">
    <property type="entry name" value="DHHA1_dom"/>
</dbReference>
<protein>
    <submittedName>
        <fullName evidence="3">Phosphoesterase, DHHA1</fullName>
    </submittedName>
</protein>
<feature type="domain" description="DDH" evidence="1">
    <location>
        <begin position="26"/>
        <end position="151"/>
    </location>
</feature>
<dbReference type="RefSeq" id="WP_012607832.1">
    <property type="nucleotide sequence ID" value="NC_011766.1"/>
</dbReference>
<proteinExistence type="predicted"/>
<dbReference type="InterPro" id="IPR052968">
    <property type="entry name" value="Nucleotide_metab_enz"/>
</dbReference>
<name>B8D2U4_DESA1</name>